<proteinExistence type="predicted"/>
<evidence type="ECO:0000313" key="1">
    <source>
        <dbReference type="EMBL" id="AUD78587.1"/>
    </source>
</evidence>
<dbReference type="AlphaFoldDB" id="A0A2K9AAY1"/>
<dbReference type="OrthoDB" id="5724405at2"/>
<dbReference type="RefSeq" id="WP_106646452.1">
    <property type="nucleotide sequence ID" value="NZ_BMGO01000002.1"/>
</dbReference>
<organism evidence="1 2">
    <name type="scientific">Kangiella profundi</name>
    <dbReference type="NCBI Taxonomy" id="1561924"/>
    <lineage>
        <taxon>Bacteria</taxon>
        <taxon>Pseudomonadati</taxon>
        <taxon>Pseudomonadota</taxon>
        <taxon>Gammaproteobacteria</taxon>
        <taxon>Kangiellales</taxon>
        <taxon>Kangiellaceae</taxon>
        <taxon>Kangiella</taxon>
    </lineage>
</organism>
<name>A0A2K9AAY1_9GAMM</name>
<dbReference type="KEGG" id="kpd:CW740_04690"/>
<evidence type="ECO:0008006" key="3">
    <source>
        <dbReference type="Google" id="ProtNLM"/>
    </source>
</evidence>
<sequence length="525" mass="60922">MTQLKLTYPSFQAGQEFMLDTAPSAISAWHERLAFSDIDRAIHELLNVAKTLNRCQQKTAHREANFLTLSKGYLQISKHLREHNDRRTIKVTHNQLKSLHALSTEMAFAFKRLVDELSAQKFALKKNQRLAQAINYSQHYLGIMLIEHYQLHTPVPAYLWHELHMLYEFAEESKLHRTKTSSLNDALEPMATIEDTYIRSCLMAIIDPYHLGDNLHWHLFKYFYHWANKAKLDKNLQHFSESRCFIINLNEGKKPLFISKETEYEDSGHLRLLLTHELLEVVEQHLLKLEESQELPKPGFYKAIDNKLAMKLLHRIFTYCDQHLKRQSTRYPMMGHVNVVWGANAIQKTLSGLNKLTINEHLSFQIKELLGDDYKTGINWQTVNYSEGGMCIRHNKQQIAQLAVGSIALIRIDNNHEEPDRWQLAISRWQNIDHARGATIGVEYLRGNPELNYYLTKTKDDEIIKHPIITLKQGESFPSIMIAPKSLIGGQKLLQLEISGKHYPSYVTHIIESSSQLAIFGIRRD</sequence>
<reference evidence="1 2" key="1">
    <citation type="submission" date="2017-12" db="EMBL/GenBank/DDBJ databases">
        <title>Kangiella profundi FT102 completed genome.</title>
        <authorList>
            <person name="Xu J."/>
            <person name="Wang J."/>
            <person name="Lu Y."/>
        </authorList>
    </citation>
    <scope>NUCLEOTIDE SEQUENCE [LARGE SCALE GENOMIC DNA]</scope>
    <source>
        <strain evidence="1 2">FT102</strain>
    </source>
</reference>
<dbReference type="Proteomes" id="UP000232693">
    <property type="component" value="Chromosome"/>
</dbReference>
<accession>A0A2K9AAY1</accession>
<protein>
    <recommendedName>
        <fullName evidence="3">PilZ domain-containing protein</fullName>
    </recommendedName>
</protein>
<keyword evidence="2" id="KW-1185">Reference proteome</keyword>
<gene>
    <name evidence="1" type="ORF">CW740_04690</name>
</gene>
<dbReference type="EMBL" id="CP025120">
    <property type="protein sequence ID" value="AUD78587.1"/>
    <property type="molecule type" value="Genomic_DNA"/>
</dbReference>
<evidence type="ECO:0000313" key="2">
    <source>
        <dbReference type="Proteomes" id="UP000232693"/>
    </source>
</evidence>